<organism evidence="1 2">
    <name type="scientific">Latilactobacillus graminis DSM 20719</name>
    <dbReference type="NCBI Taxonomy" id="1423752"/>
    <lineage>
        <taxon>Bacteria</taxon>
        <taxon>Bacillati</taxon>
        <taxon>Bacillota</taxon>
        <taxon>Bacilli</taxon>
        <taxon>Lactobacillales</taxon>
        <taxon>Lactobacillaceae</taxon>
        <taxon>Latilactobacillus</taxon>
    </lineage>
</organism>
<name>A0AA89L530_9LACO</name>
<gene>
    <name evidence="1" type="ORF">FC90_GL001390</name>
</gene>
<dbReference type="RefSeq" id="WP_057907921.1">
    <property type="nucleotide sequence ID" value="NZ_AYZB01000006.1"/>
</dbReference>
<dbReference type="Proteomes" id="UP000050823">
    <property type="component" value="Unassembled WGS sequence"/>
</dbReference>
<evidence type="ECO:0000313" key="2">
    <source>
        <dbReference type="Proteomes" id="UP000050823"/>
    </source>
</evidence>
<dbReference type="EMBL" id="AYZB01000006">
    <property type="protein sequence ID" value="KRM23870.1"/>
    <property type="molecule type" value="Genomic_DNA"/>
</dbReference>
<evidence type="ECO:0000313" key="1">
    <source>
        <dbReference type="EMBL" id="KRM23870.1"/>
    </source>
</evidence>
<comment type="caution">
    <text evidence="1">The sequence shown here is derived from an EMBL/GenBank/DDBJ whole genome shotgun (WGS) entry which is preliminary data.</text>
</comment>
<proteinExistence type="predicted"/>
<accession>A0AA89L530</accession>
<protein>
    <submittedName>
        <fullName evidence="1">Uncharacterized protein</fullName>
    </submittedName>
</protein>
<reference evidence="1 2" key="1">
    <citation type="journal article" date="2015" name="Genome Announc.">
        <title>Expanding the biotechnology potential of lactobacilli through comparative genomics of 213 strains and associated genera.</title>
        <authorList>
            <person name="Sun Z."/>
            <person name="Harris H.M."/>
            <person name="McCann A."/>
            <person name="Guo C."/>
            <person name="Argimon S."/>
            <person name="Zhang W."/>
            <person name="Yang X."/>
            <person name="Jeffery I.B."/>
            <person name="Cooney J.C."/>
            <person name="Kagawa T.F."/>
            <person name="Liu W."/>
            <person name="Song Y."/>
            <person name="Salvetti E."/>
            <person name="Wrobel A."/>
            <person name="Rasinkangas P."/>
            <person name="Parkhill J."/>
            <person name="Rea M.C."/>
            <person name="O'Sullivan O."/>
            <person name="Ritari J."/>
            <person name="Douillard F.P."/>
            <person name="Paul Ross R."/>
            <person name="Yang R."/>
            <person name="Briner A.E."/>
            <person name="Felis G.E."/>
            <person name="de Vos W.M."/>
            <person name="Barrangou R."/>
            <person name="Klaenhammer T.R."/>
            <person name="Caufield P.W."/>
            <person name="Cui Y."/>
            <person name="Zhang H."/>
            <person name="O'Toole P.W."/>
        </authorList>
    </citation>
    <scope>NUCLEOTIDE SEQUENCE [LARGE SCALE GENOMIC DNA]</scope>
    <source>
        <strain evidence="1 2">DSM 20719</strain>
    </source>
</reference>
<dbReference type="AlphaFoldDB" id="A0AA89L530"/>
<sequence>MREQIKQTQSMMLDLFEVATHASQQSTITTSLIEAQQALLTAQQLYSDSEGTQQTPNQSTFKHFVECATHLNLMIVKSLDNHDLAEADHIQNELSELKQLI</sequence>